<dbReference type="PANTHER" id="PTHR45527:SF10">
    <property type="entry name" value="PYOCHELIN SYNTHASE PCHF"/>
    <property type="match status" value="1"/>
</dbReference>
<dbReference type="PANTHER" id="PTHR45527">
    <property type="entry name" value="NONRIBOSOMAL PEPTIDE SYNTHETASE"/>
    <property type="match status" value="1"/>
</dbReference>
<keyword evidence="3" id="KW-0596">Phosphopantetheine</keyword>
<proteinExistence type="predicted"/>
<dbReference type="Pfam" id="PF13193">
    <property type="entry name" value="AMP-binding_C"/>
    <property type="match status" value="1"/>
</dbReference>
<evidence type="ECO:0000256" key="1">
    <source>
        <dbReference type="ARBA" id="ARBA00001957"/>
    </source>
</evidence>
<dbReference type="Pfam" id="PF00501">
    <property type="entry name" value="AMP-binding"/>
    <property type="match status" value="1"/>
</dbReference>
<dbReference type="InterPro" id="IPR042099">
    <property type="entry name" value="ANL_N_sf"/>
</dbReference>
<dbReference type="Gene3D" id="1.10.1200.10">
    <property type="entry name" value="ACP-like"/>
    <property type="match status" value="1"/>
</dbReference>
<dbReference type="Gene3D" id="3.30.559.10">
    <property type="entry name" value="Chloramphenicol acetyltransferase-like domain"/>
    <property type="match status" value="4"/>
</dbReference>
<reference evidence="8 9" key="1">
    <citation type="submission" date="2019-02" db="EMBL/GenBank/DDBJ databases">
        <title>Genomic plasticity associated with the antimicrobial resistance in Vibrio cholerae.</title>
        <authorList>
            <person name="Verma J."/>
            <person name="Bag S."/>
            <person name="Saha B."/>
            <person name="Kumar P."/>
            <person name="Ghosh T.S."/>
            <person name="Dayal M."/>
            <person name="Senapati T."/>
            <person name="Mehra S."/>
            <person name="Dey P."/>
            <person name="Desigamani A."/>
            <person name="Kumar D."/>
            <person name="Rana P."/>
            <person name="Kumar B."/>
            <person name="Maiti T.K."/>
            <person name="Sharma N.C."/>
            <person name="Bhadra R.K."/>
            <person name="Mutreja A."/>
            <person name="Nair G.B."/>
            <person name="Ramamurthy T."/>
            <person name="Das B."/>
        </authorList>
    </citation>
    <scope>NUCLEOTIDE SEQUENCE [LARGE SCALE GENOMIC DNA]</scope>
    <source>
        <strain evidence="8 9">IDH06781</strain>
    </source>
</reference>
<dbReference type="Proteomes" id="UP000294145">
    <property type="component" value="Unassembled WGS sequence"/>
</dbReference>
<dbReference type="GO" id="GO:0031177">
    <property type="term" value="F:phosphopantetheine binding"/>
    <property type="evidence" value="ECO:0007669"/>
    <property type="project" value="InterPro"/>
</dbReference>
<sequence length="2419" mass="270689">MKEMTAMQAAYWLGRQHDCLLDGVAAHLYAEFDGQALNRQALTQAVRALYAKHPMLRLAITKDGQQRILPLSTFHQLKVDDLSQWKPDEVESFVHTKRQRMTHQMLDLTQGNPLEISLTLLPEGKHRLHIDADMIACDAQSFRLLVDDLTSLYLEAIEHRLEIIESDVVTFFQYLDAQQADRALAKRKEVDKKWWQERLATIPAEPSLPYQPMPNDAVSANSQRFAHWFTPVERKGLAVVARQHHLTLTQLTLALFSQVIANACQERQFRLNVPTFHRGNRSLDIEHTIGDFSNLLIFSADVGTTQTLLSLCQQTANQLHQLLRHESYSGVSVMRDLSRQQAGVQRSPIVFTSGMEIRDEEIFSDRVTQHLGRMNWVISQGAQVTLDAQIAPAYEGILLNWDVRMENFADKDITALFAHYVDLIRCVALHPEMMQQSVQQIDAQLGYARRESIQEMPLTPLQQAYLLGRSTQITLGGVAMHEFREYRGHIDTQSLHSRLLYLVEHIPALRTRIDQEKWIQWVSPCIALNWQAIDLQHLSREQALLAVEPVRLQYQQRMHDLTRSPWQICVVQLPIEEQEEFSSIVLTSFDALIVDGRTHALILAALLGSEEPDIAQVVQNARDTQSISPQLASKKAQDEAYWKSKLHPDCPPPALPWKQALETITTSRYARESLQIPKESVGKLNRCGIENGLFLNSLLTATILDVLSYWTTEIGMRVGFPVLIPSSNAIDGNESSFVILEHEKSTQSLLSQASKLQREMLEALEHLAFSGVDLNRLLMNQAPQALVLPVVLTNGLSWKTLNPEDAVTLFDGVTQTPQVALDIRLTYDEQKNLIISFDYALAALETELIREMLSALHHRLNQITSSASLAAPLEPCIDLSHYRFNSDESASHDSDFLAKLAQQLFARTEDKTAVICGEQTLSYAQLGEQVQRVMWQLKARGLTKGNVLAICLPRSVEHVVISLASALSGIIWVPIDAASPKERLDYLLENCHADLVVMDKPCEFGNVIAFDALIEPVLFADGVPDVTSLDQLSRLSQSQQTAYYLYTSGTTGKPKCVVVNNQATSNVIGQTGQAWHLTSEDVVMSVTPLHHDMSVFDLFATLSFGATLVLPAVHEEKDALQWNRLIERHQVTIWVSVPAILEMLLSCTQAGQLHSLRLIAQGGDYIKPATIAQLRAGSNPPRLISLGGPTETTIWSIWHELTADDVSVIPYGRPLAGNRYFIMDEIQRHVPQGVVGRIFTSGVNLAQGYLEDGELKQTDFVTVLDEHGHPVRAFRTGDQGYYRADGNIIFASRINGYVKVRGVRVSLPDIEKQLQTHPALASVVVVDYTDVNGDTALAALFSVKPQQSASSQALREFAKQSLPSSHIPSRFIALEALPLSANGKVDRKQCQAYVQRQSISVEPVRQPNQSQPLSPPTLSSASLSEFEQRVWRQHQRHGDGRNQYATAYRLSGKVNIARLITALSQLPNHFPVLNRRYVLDEASGLTLYSAKPTPLEIHFEHVESMDEAFEHLVRWQTQPMDLAKQAALSFCLLSLGSEERVLGVITHQIISEQWDWRRVFECVTYGYNQIACDIDHVMEGEDLSLGFTPVMPQTPLSQALLPWLQPASHATWIEQSLPSANSAINTLCSRKYRIALHSSVLAEHGLAQPDKQEVLALIAALFARYFAASAKLGQFELYVPHDVERKTRELNGSMIESQLVHIALKGFERPLSQLSQEILDSMRQPLMRGGVASETHASAAALVTWLVDPSVHLQLEGLRCEKLLFAAMHPKFEVALGVGLNCQGALVLELALDASVSPHVGAYLLEQFVAAIGGRTMPSSTTSASHVSAIELTSNNPPASNDVHVALAELELELSAVNSSWVEECILAEFRSALGVAEMTAEDDFFDFGGHSLIATRVIGRLLSEQGIELHINDMFSFPNAKQLAQQAVLHRKPTSTSSAVSEVVESSKAPLSLAQASLWKAMSKYAKFGFTHIFNLPFALKFLDEVDEQAFGEAFHWLLLRHAGLRTHFGLEDGQPYQQVIEASHIEDYQWFWTSKDNAAQSVARLLAQEAEHTFDLSQELPLRLNFVRDEQTGTQYLSLLFHHIVLDEWSINILMDELAQAYQHSVQGTRPQWQTEPLPFHEFARKQRSSAFNQAHLNYWLTKFADVPWAQPLFAADHPLSNSTGVDLGEGGWVEIKLPKSTMVSLYQLAKARHASLFNVMYAAISASVHCLGAPEKLLVGTPASGRLDAEFFDTVGYFTTMGVQLVDFTKVQTVWQLIEQVKNSINQSMPYTDIPIDLIEEGLKGVEHETEGHMFEVFIQLHAKNKLHGELPLTEGHAIRFQQVDPDKSESGLGLQFEILEERIEQEQTLRVMMSYMSKHYSPAQVALLTKVTSGMFERFADGIAQDIALPTLKKQVRQLEDEACPLRPWGSVFVS</sequence>
<dbReference type="InterPro" id="IPR045851">
    <property type="entry name" value="AMP-bd_C_sf"/>
</dbReference>
<dbReference type="GO" id="GO:0044550">
    <property type="term" value="P:secondary metabolite biosynthetic process"/>
    <property type="evidence" value="ECO:0007669"/>
    <property type="project" value="TreeGrafter"/>
</dbReference>
<dbReference type="SUPFAM" id="SSF56801">
    <property type="entry name" value="Acetyl-CoA synthetase-like"/>
    <property type="match status" value="1"/>
</dbReference>
<dbReference type="SUPFAM" id="SSF47336">
    <property type="entry name" value="ACP-like"/>
    <property type="match status" value="1"/>
</dbReference>
<dbReference type="Gene3D" id="3.40.50.12780">
    <property type="entry name" value="N-terminal domain of ligase-like"/>
    <property type="match status" value="1"/>
</dbReference>
<name>A0A7Z7VN52_VIBCL</name>
<evidence type="ECO:0000313" key="9">
    <source>
        <dbReference type="Proteomes" id="UP000294145"/>
    </source>
</evidence>
<dbReference type="InterPro" id="IPR025110">
    <property type="entry name" value="AMP-bd_C"/>
</dbReference>
<evidence type="ECO:0000259" key="6">
    <source>
        <dbReference type="PROSITE" id="PS50075"/>
    </source>
</evidence>
<dbReference type="PROSITE" id="PS50172">
    <property type="entry name" value="BRCT"/>
    <property type="match status" value="1"/>
</dbReference>
<dbReference type="InterPro" id="IPR020806">
    <property type="entry name" value="PKS_PP-bd"/>
</dbReference>
<dbReference type="InterPro" id="IPR006162">
    <property type="entry name" value="Ppantetheine_attach_site"/>
</dbReference>
<organism evidence="8 9">
    <name type="scientific">Vibrio cholerae</name>
    <dbReference type="NCBI Taxonomy" id="666"/>
    <lineage>
        <taxon>Bacteria</taxon>
        <taxon>Pseudomonadati</taxon>
        <taxon>Pseudomonadota</taxon>
        <taxon>Gammaproteobacteria</taxon>
        <taxon>Vibrionales</taxon>
        <taxon>Vibrionaceae</taxon>
        <taxon>Vibrio</taxon>
    </lineage>
</organism>
<dbReference type="GO" id="GO:0043041">
    <property type="term" value="P:amino acid activation for nonribosomal peptide biosynthetic process"/>
    <property type="evidence" value="ECO:0007669"/>
    <property type="project" value="TreeGrafter"/>
</dbReference>
<dbReference type="PROSITE" id="PS50075">
    <property type="entry name" value="CARRIER"/>
    <property type="match status" value="1"/>
</dbReference>
<dbReference type="InterPro" id="IPR000873">
    <property type="entry name" value="AMP-dep_synth/lig_dom"/>
</dbReference>
<dbReference type="InterPro" id="IPR023213">
    <property type="entry name" value="CAT-like_dom_sf"/>
</dbReference>
<evidence type="ECO:0000313" key="8">
    <source>
        <dbReference type="EMBL" id="TBM43127.1"/>
    </source>
</evidence>
<dbReference type="InterPro" id="IPR036736">
    <property type="entry name" value="ACP-like_sf"/>
</dbReference>
<gene>
    <name evidence="8" type="ORF">EYB64_08435</name>
</gene>
<keyword evidence="4" id="KW-0597">Phosphoprotein</keyword>
<dbReference type="GO" id="GO:0005737">
    <property type="term" value="C:cytoplasm"/>
    <property type="evidence" value="ECO:0007669"/>
    <property type="project" value="TreeGrafter"/>
</dbReference>
<dbReference type="InterPro" id="IPR009081">
    <property type="entry name" value="PP-bd_ACP"/>
</dbReference>
<dbReference type="InterPro" id="IPR001242">
    <property type="entry name" value="Condensation_dom"/>
</dbReference>
<dbReference type="Pfam" id="PF00550">
    <property type="entry name" value="PP-binding"/>
    <property type="match status" value="1"/>
</dbReference>
<dbReference type="SUPFAM" id="SSF52777">
    <property type="entry name" value="CoA-dependent acyltransferases"/>
    <property type="match status" value="7"/>
</dbReference>
<dbReference type="InterPro" id="IPR001357">
    <property type="entry name" value="BRCT_dom"/>
</dbReference>
<evidence type="ECO:0000256" key="5">
    <source>
        <dbReference type="ARBA" id="ARBA00022598"/>
    </source>
</evidence>
<dbReference type="Gene3D" id="3.30.559.30">
    <property type="entry name" value="Nonribosomal peptide synthetase, condensation domain"/>
    <property type="match status" value="3"/>
</dbReference>
<dbReference type="CDD" id="cd19535">
    <property type="entry name" value="Cyc_NRPS"/>
    <property type="match status" value="1"/>
</dbReference>
<dbReference type="NCBIfam" id="TIGR01733">
    <property type="entry name" value="AA-adenyl-dom"/>
    <property type="match status" value="1"/>
</dbReference>
<dbReference type="InterPro" id="IPR057737">
    <property type="entry name" value="Condensation_MtbB-like"/>
</dbReference>
<evidence type="ECO:0000256" key="3">
    <source>
        <dbReference type="ARBA" id="ARBA00022450"/>
    </source>
</evidence>
<evidence type="ECO:0000256" key="2">
    <source>
        <dbReference type="ARBA" id="ARBA00004924"/>
    </source>
</evidence>
<dbReference type="CDD" id="cd12114">
    <property type="entry name" value="A_NRPS_TlmIV_like"/>
    <property type="match status" value="1"/>
</dbReference>
<evidence type="ECO:0000256" key="4">
    <source>
        <dbReference type="ARBA" id="ARBA00022553"/>
    </source>
</evidence>
<protein>
    <submittedName>
        <fullName evidence="8">Non-ribosomal peptide synthetase</fullName>
    </submittedName>
</protein>
<dbReference type="GO" id="GO:0000036">
    <property type="term" value="F:acyl carrier activity"/>
    <property type="evidence" value="ECO:0007669"/>
    <property type="project" value="TreeGrafter"/>
</dbReference>
<dbReference type="EMBL" id="SISP01000011">
    <property type="protein sequence ID" value="TBM43127.1"/>
    <property type="molecule type" value="Genomic_DNA"/>
</dbReference>
<accession>A0A7Z7VN52</accession>
<comment type="cofactor">
    <cofactor evidence="1">
        <name>pantetheine 4'-phosphate</name>
        <dbReference type="ChEBI" id="CHEBI:47942"/>
    </cofactor>
</comment>
<keyword evidence="5" id="KW-0436">Ligase</keyword>
<dbReference type="InterPro" id="IPR020845">
    <property type="entry name" value="AMP-binding_CS"/>
</dbReference>
<dbReference type="Pfam" id="PF00668">
    <property type="entry name" value="Condensation"/>
    <property type="match status" value="3"/>
</dbReference>
<dbReference type="InterPro" id="IPR010071">
    <property type="entry name" value="AA_adenyl_dom"/>
</dbReference>
<dbReference type="PROSITE" id="PS00455">
    <property type="entry name" value="AMP_BINDING"/>
    <property type="match status" value="1"/>
</dbReference>
<evidence type="ECO:0000259" key="7">
    <source>
        <dbReference type="PROSITE" id="PS50172"/>
    </source>
</evidence>
<dbReference type="GO" id="GO:0016874">
    <property type="term" value="F:ligase activity"/>
    <property type="evidence" value="ECO:0007669"/>
    <property type="project" value="UniProtKB-KW"/>
</dbReference>
<dbReference type="Gene3D" id="3.30.300.30">
    <property type="match status" value="1"/>
</dbReference>
<dbReference type="SMART" id="SM00823">
    <property type="entry name" value="PKS_PP"/>
    <property type="match status" value="1"/>
</dbReference>
<feature type="domain" description="BRCT" evidence="7">
    <location>
        <begin position="1805"/>
        <end position="1866"/>
    </location>
</feature>
<comment type="caution">
    <text evidence="8">The sequence shown here is derived from an EMBL/GenBank/DDBJ whole genome shotgun (WGS) entry which is preliminary data.</text>
</comment>
<dbReference type="PROSITE" id="PS00012">
    <property type="entry name" value="PHOSPHOPANTETHEINE"/>
    <property type="match status" value="1"/>
</dbReference>
<comment type="pathway">
    <text evidence="2">Siderophore biosynthesis.</text>
</comment>
<feature type="domain" description="Carrier" evidence="6">
    <location>
        <begin position="1857"/>
        <end position="1932"/>
    </location>
</feature>